<evidence type="ECO:0000313" key="1">
    <source>
        <dbReference type="EMBL" id="GAA2694370.1"/>
    </source>
</evidence>
<proteinExistence type="predicted"/>
<organism evidence="1 2">
    <name type="scientific">Nonomuraea recticatena</name>
    <dbReference type="NCBI Taxonomy" id="46178"/>
    <lineage>
        <taxon>Bacteria</taxon>
        <taxon>Bacillati</taxon>
        <taxon>Actinomycetota</taxon>
        <taxon>Actinomycetes</taxon>
        <taxon>Streptosporangiales</taxon>
        <taxon>Streptosporangiaceae</taxon>
        <taxon>Nonomuraea</taxon>
    </lineage>
</organism>
<protein>
    <submittedName>
        <fullName evidence="1">Uncharacterized protein</fullName>
    </submittedName>
</protein>
<name>A0ABN3T8U7_9ACTN</name>
<accession>A0ABN3T8U7</accession>
<gene>
    <name evidence="1" type="ORF">GCM10010412_086430</name>
</gene>
<dbReference type="EMBL" id="BAAATE010000038">
    <property type="protein sequence ID" value="GAA2694370.1"/>
    <property type="molecule type" value="Genomic_DNA"/>
</dbReference>
<dbReference type="Proteomes" id="UP001501666">
    <property type="component" value="Unassembled WGS sequence"/>
</dbReference>
<reference evidence="1 2" key="1">
    <citation type="journal article" date="2019" name="Int. J. Syst. Evol. Microbiol.">
        <title>The Global Catalogue of Microorganisms (GCM) 10K type strain sequencing project: providing services to taxonomists for standard genome sequencing and annotation.</title>
        <authorList>
            <consortium name="The Broad Institute Genomics Platform"/>
            <consortium name="The Broad Institute Genome Sequencing Center for Infectious Disease"/>
            <person name="Wu L."/>
            <person name="Ma J."/>
        </authorList>
    </citation>
    <scope>NUCLEOTIDE SEQUENCE [LARGE SCALE GENOMIC DNA]</scope>
    <source>
        <strain evidence="1 2">JCM 6835</strain>
    </source>
</reference>
<sequence>MVSLARLPHGKIGGMSMELMVWRENEPITREQAAQTYSLAQGTPPADTVVPEVAALAKEVPGHARLFPEHALIVMEPDDLDEVSNRVFALARHYGLVCYDPQRHLVHNLAPLGVDPETQLHTGDGMLVTNPDLALVHDVLGTLSPQNPFAVLVTFGRHFIQVSPGYELEYKEGTIRSTMVPALEEVRRAFHEYAIGERGFLERFHWSAR</sequence>
<keyword evidence="2" id="KW-1185">Reference proteome</keyword>
<comment type="caution">
    <text evidence="1">The sequence shown here is derived from an EMBL/GenBank/DDBJ whole genome shotgun (WGS) entry which is preliminary data.</text>
</comment>
<evidence type="ECO:0000313" key="2">
    <source>
        <dbReference type="Proteomes" id="UP001501666"/>
    </source>
</evidence>
<dbReference type="RefSeq" id="WP_379504582.1">
    <property type="nucleotide sequence ID" value="NZ_JBHTEV010000001.1"/>
</dbReference>